<dbReference type="EMBL" id="JAGPYM010000007">
    <property type="protein sequence ID" value="KAH6892531.1"/>
    <property type="molecule type" value="Genomic_DNA"/>
</dbReference>
<feature type="signal peptide" evidence="1">
    <location>
        <begin position="1"/>
        <end position="21"/>
    </location>
</feature>
<keyword evidence="1" id="KW-0732">Signal</keyword>
<protein>
    <recommendedName>
        <fullName evidence="4">Extracellular membrane protein CFEM domain-containing protein</fullName>
    </recommendedName>
</protein>
<accession>A0A9P9ART7</accession>
<evidence type="ECO:0000256" key="1">
    <source>
        <dbReference type="SAM" id="SignalP"/>
    </source>
</evidence>
<dbReference type="OrthoDB" id="10548158at2759"/>
<organism evidence="2 3">
    <name type="scientific">Thelonectria olida</name>
    <dbReference type="NCBI Taxonomy" id="1576542"/>
    <lineage>
        <taxon>Eukaryota</taxon>
        <taxon>Fungi</taxon>
        <taxon>Dikarya</taxon>
        <taxon>Ascomycota</taxon>
        <taxon>Pezizomycotina</taxon>
        <taxon>Sordariomycetes</taxon>
        <taxon>Hypocreomycetidae</taxon>
        <taxon>Hypocreales</taxon>
        <taxon>Nectriaceae</taxon>
        <taxon>Thelonectria</taxon>
    </lineage>
</organism>
<evidence type="ECO:0000313" key="3">
    <source>
        <dbReference type="Proteomes" id="UP000777438"/>
    </source>
</evidence>
<dbReference type="AlphaFoldDB" id="A0A9P9ART7"/>
<evidence type="ECO:0008006" key="4">
    <source>
        <dbReference type="Google" id="ProtNLM"/>
    </source>
</evidence>
<keyword evidence="3" id="KW-1185">Reference proteome</keyword>
<evidence type="ECO:0000313" key="2">
    <source>
        <dbReference type="EMBL" id="KAH6892531.1"/>
    </source>
</evidence>
<gene>
    <name evidence="2" type="ORF">B0T10DRAFT_594292</name>
</gene>
<name>A0A9P9ART7_9HYPO</name>
<dbReference type="Proteomes" id="UP000777438">
    <property type="component" value="Unassembled WGS sequence"/>
</dbReference>
<proteinExistence type="predicted"/>
<comment type="caution">
    <text evidence="2">The sequence shown here is derived from an EMBL/GenBank/DDBJ whole genome shotgun (WGS) entry which is preliminary data.</text>
</comment>
<feature type="chain" id="PRO_5040312259" description="Extracellular membrane protein CFEM domain-containing protein" evidence="1">
    <location>
        <begin position="22"/>
        <end position="219"/>
    </location>
</feature>
<sequence length="219" mass="23607">MFSNALSPFLVLVLPIVTALSTSTDAPAPVGTSDRIPPIITSAVQLPAPLERRGAEEFETLAGYTRLLWCAQGCLAGGRDNVWNFAGCGKNVCVCRADRQPVVVQSLESCISANCGTGTVDIVGATSVFALFCSSVTGIEDYVVPTAGTEENAPVTATEFTTVTVVSSSSKPSSEFVVFLMMVSKLIWYTVLIIDTYSSYYRSGFFFIFNRRGNWEHIL</sequence>
<reference evidence="2 3" key="1">
    <citation type="journal article" date="2021" name="Nat. Commun.">
        <title>Genetic determinants of endophytism in the Arabidopsis root mycobiome.</title>
        <authorList>
            <person name="Mesny F."/>
            <person name="Miyauchi S."/>
            <person name="Thiergart T."/>
            <person name="Pickel B."/>
            <person name="Atanasova L."/>
            <person name="Karlsson M."/>
            <person name="Huettel B."/>
            <person name="Barry K.W."/>
            <person name="Haridas S."/>
            <person name="Chen C."/>
            <person name="Bauer D."/>
            <person name="Andreopoulos W."/>
            <person name="Pangilinan J."/>
            <person name="LaButti K."/>
            <person name="Riley R."/>
            <person name="Lipzen A."/>
            <person name="Clum A."/>
            <person name="Drula E."/>
            <person name="Henrissat B."/>
            <person name="Kohler A."/>
            <person name="Grigoriev I.V."/>
            <person name="Martin F.M."/>
            <person name="Hacquard S."/>
        </authorList>
    </citation>
    <scope>NUCLEOTIDE SEQUENCE [LARGE SCALE GENOMIC DNA]</scope>
    <source>
        <strain evidence="2 3">MPI-CAGE-CH-0241</strain>
    </source>
</reference>